<sequence length="475" mass="52946">MKNWLLGIFTSLLLLFVVGYYGYNYILDLAYDIVSKKINVNNIQVSKESFSSFKDVIGDGKKHRLYASFKTKSEAINNYPFLHWYLKENPEVNWKELEMDWVVIQNAIEESGLNSKVTIPKAFIGYRINRPIIIKQGQTIVFSPNTKIFDHTSDYAIKIVGGTKFPDDSITNVNLGNLDIIGSNDSKGAIKLQNAYLINFDNIKISNYGHPEAKGIFLQDVFQINLNTIQINNLKNGTGIYVDSIEGNSGQLNFINTIVQRSKIGIHVIGRKNLIDGINFYGGAIGNNYSKGVLVGKNVYNLNFTGSHFENHDGKNQRGTTAVNMELPNGYSAESINFIGCTFINNKYSIKSNNTKRVNISGNQFDGRNIQGSIAIKQGNGDAAWLINPNYFINNDQTVIDAGKDHVYLSSISINSKGVLFPQKTKAGIYSGAKDPEGNVEAKTGSIYLRTDSTSHFHVYVKQSNQGKKGWKPLK</sequence>
<evidence type="ECO:0000313" key="2">
    <source>
        <dbReference type="Proteomes" id="UP000319671"/>
    </source>
</evidence>
<dbReference type="AlphaFoldDB" id="A0A561CN25"/>
<organism evidence="1 2">
    <name type="scientific">Neobacillus bataviensis</name>
    <dbReference type="NCBI Taxonomy" id="220685"/>
    <lineage>
        <taxon>Bacteria</taxon>
        <taxon>Bacillati</taxon>
        <taxon>Bacillota</taxon>
        <taxon>Bacilli</taxon>
        <taxon>Bacillales</taxon>
        <taxon>Bacillaceae</taxon>
        <taxon>Neobacillus</taxon>
    </lineage>
</organism>
<reference evidence="1 2" key="1">
    <citation type="submission" date="2019-06" db="EMBL/GenBank/DDBJ databases">
        <title>Sorghum-associated microbial communities from plants grown in Nebraska, USA.</title>
        <authorList>
            <person name="Schachtman D."/>
        </authorList>
    </citation>
    <scope>NUCLEOTIDE SEQUENCE [LARGE SCALE GENOMIC DNA]</scope>
    <source>
        <strain evidence="1 2">2482</strain>
    </source>
</reference>
<keyword evidence="2" id="KW-1185">Reference proteome</keyword>
<dbReference type="EMBL" id="VIVN01000018">
    <property type="protein sequence ID" value="TWD92372.1"/>
    <property type="molecule type" value="Genomic_DNA"/>
</dbReference>
<proteinExistence type="predicted"/>
<protein>
    <recommendedName>
        <fullName evidence="3">Parallel beta helix pectate lyase-like protein</fullName>
    </recommendedName>
</protein>
<evidence type="ECO:0008006" key="3">
    <source>
        <dbReference type="Google" id="ProtNLM"/>
    </source>
</evidence>
<evidence type="ECO:0000313" key="1">
    <source>
        <dbReference type="EMBL" id="TWD92372.1"/>
    </source>
</evidence>
<dbReference type="Proteomes" id="UP000319671">
    <property type="component" value="Unassembled WGS sequence"/>
</dbReference>
<dbReference type="RefSeq" id="WP_144567809.1">
    <property type="nucleotide sequence ID" value="NZ_VIVN01000018.1"/>
</dbReference>
<dbReference type="SUPFAM" id="SSF51126">
    <property type="entry name" value="Pectin lyase-like"/>
    <property type="match status" value="1"/>
</dbReference>
<accession>A0A561CN25</accession>
<gene>
    <name evidence="1" type="ORF">FB550_1182</name>
</gene>
<dbReference type="InterPro" id="IPR011050">
    <property type="entry name" value="Pectin_lyase_fold/virulence"/>
</dbReference>
<comment type="caution">
    <text evidence="1">The sequence shown here is derived from an EMBL/GenBank/DDBJ whole genome shotgun (WGS) entry which is preliminary data.</text>
</comment>
<name>A0A561CN25_9BACI</name>